<dbReference type="RefSeq" id="WP_069181928.1">
    <property type="nucleotide sequence ID" value="NZ_BGZH01000001.1"/>
</dbReference>
<keyword evidence="5 7" id="KW-0472">Membrane</keyword>
<comment type="caution">
    <text evidence="8">The sequence shown here is derived from an EMBL/GenBank/DDBJ whole genome shotgun (WGS) entry which is preliminary data.</text>
</comment>
<feature type="transmembrane region" description="Helical" evidence="7">
    <location>
        <begin position="432"/>
        <end position="451"/>
    </location>
</feature>
<dbReference type="EMBL" id="BGZH01000001">
    <property type="protein sequence ID" value="GBO83825.1"/>
    <property type="molecule type" value="Genomic_DNA"/>
</dbReference>
<proteinExistence type="predicted"/>
<evidence type="ECO:0000256" key="1">
    <source>
        <dbReference type="ARBA" id="ARBA00004141"/>
    </source>
</evidence>
<evidence type="ECO:0000313" key="8">
    <source>
        <dbReference type="EMBL" id="GBO83825.1"/>
    </source>
</evidence>
<dbReference type="InterPro" id="IPR037272">
    <property type="entry name" value="SNS_sf"/>
</dbReference>
<protein>
    <submittedName>
        <fullName evidence="8">Sodium-dependent transporter</fullName>
    </submittedName>
</protein>
<dbReference type="Proteomes" id="UP000340077">
    <property type="component" value="Unassembled WGS sequence"/>
</dbReference>
<dbReference type="CDD" id="cd10336">
    <property type="entry name" value="SLC6sbd_Tyt1-Like"/>
    <property type="match status" value="1"/>
</dbReference>
<gene>
    <name evidence="8" type="ORF">MS5N3_12760</name>
</gene>
<dbReference type="SUPFAM" id="SSF161070">
    <property type="entry name" value="SNF-like"/>
    <property type="match status" value="1"/>
</dbReference>
<feature type="transmembrane region" description="Helical" evidence="7">
    <location>
        <begin position="315"/>
        <end position="336"/>
    </location>
</feature>
<evidence type="ECO:0000313" key="9">
    <source>
        <dbReference type="Proteomes" id="UP000340077"/>
    </source>
</evidence>
<feature type="transmembrane region" description="Helical" evidence="7">
    <location>
        <begin position="230"/>
        <end position="250"/>
    </location>
</feature>
<organism evidence="8 9">
    <name type="scientific">Marinobacter salsuginis</name>
    <dbReference type="NCBI Taxonomy" id="418719"/>
    <lineage>
        <taxon>Bacteria</taxon>
        <taxon>Pseudomonadati</taxon>
        <taxon>Pseudomonadota</taxon>
        <taxon>Gammaproteobacteria</taxon>
        <taxon>Pseudomonadales</taxon>
        <taxon>Marinobacteraceae</taxon>
        <taxon>Marinobacter</taxon>
    </lineage>
</organism>
<keyword evidence="2" id="KW-0813">Transport</keyword>
<feature type="compositionally biased region" description="Basic and acidic residues" evidence="6">
    <location>
        <begin position="514"/>
        <end position="540"/>
    </location>
</feature>
<feature type="compositionally biased region" description="Polar residues" evidence="6">
    <location>
        <begin position="487"/>
        <end position="496"/>
    </location>
</feature>
<feature type="transmembrane region" description="Helical" evidence="7">
    <location>
        <begin position="152"/>
        <end position="170"/>
    </location>
</feature>
<evidence type="ECO:0000256" key="6">
    <source>
        <dbReference type="SAM" id="MobiDB-lite"/>
    </source>
</evidence>
<evidence type="ECO:0000256" key="5">
    <source>
        <dbReference type="ARBA" id="ARBA00023136"/>
    </source>
</evidence>
<evidence type="ECO:0000256" key="3">
    <source>
        <dbReference type="ARBA" id="ARBA00022692"/>
    </source>
</evidence>
<feature type="transmembrane region" description="Helical" evidence="7">
    <location>
        <begin position="262"/>
        <end position="283"/>
    </location>
</feature>
<keyword evidence="3 7" id="KW-0812">Transmembrane</keyword>
<feature type="transmembrane region" description="Helical" evidence="7">
    <location>
        <begin position="45"/>
        <end position="64"/>
    </location>
</feature>
<feature type="transmembrane region" description="Helical" evidence="7">
    <location>
        <begin position="389"/>
        <end position="412"/>
    </location>
</feature>
<feature type="region of interest" description="Disordered" evidence="6">
    <location>
        <begin position="481"/>
        <end position="540"/>
    </location>
</feature>
<dbReference type="AlphaFoldDB" id="A0A5M3PLS1"/>
<keyword evidence="9" id="KW-1185">Reference proteome</keyword>
<dbReference type="Pfam" id="PF00209">
    <property type="entry name" value="SNF"/>
    <property type="match status" value="2"/>
</dbReference>
<dbReference type="PROSITE" id="PS50267">
    <property type="entry name" value="NA_NEUROTRAN_SYMP_3"/>
    <property type="match status" value="1"/>
</dbReference>
<sequence length="540" mass="58198">MPTPYQTHIGSFTRKSTFFWAAVGATVGLANLWQFPYLASLHGGGLFILLYLACLLLVTLPLMVTEAAIGRYARHGIVLAMDGLIRSAKQSRAWMAVGRLSILAAFLVLSFTAVFGAIALAYVFFGALGRFSGAGEPEATGILAGLVSDPKAYRVFMGWHVFFLLLVLWVSAQGVVKGLERALRVVVPGALMLMLVLFSLAAWHGRVDGAIDYILAMHPEDLSWESLKAALFHAFFTLGLGMGVWAILGSYTTSHTRLKRSILAVVLMDTLVAILAGLMIFAIATDGNSFDGERGFSLLFVSMPVTLAHLPASQFVIAAVFLLVVLIVWTTSLNLLEPIVGWFREWTGAPRKLSVLLIGLAVWLAGLASLLSFNVWAEQRVGGATLFRWLELVTGGLLIPLVAILVALFTGWCLTRHLSGTMLGAAPKLFTGIWFWVMRLVLPLVVAWIGVQYTAFSLANLCSNGNAAAWCERPASLLSEVEEAPSTDRSPAGTSAESDEQAEGDRATPAADQKSSEKDEGGGKPGEKAPKQDDILYHSV</sequence>
<dbReference type="NCBIfam" id="NF037979">
    <property type="entry name" value="Na_transp"/>
    <property type="match status" value="1"/>
</dbReference>
<dbReference type="InterPro" id="IPR000175">
    <property type="entry name" value="Na/ntran_symport"/>
</dbReference>
<evidence type="ECO:0000256" key="4">
    <source>
        <dbReference type="ARBA" id="ARBA00022989"/>
    </source>
</evidence>
<dbReference type="InterPro" id="IPR047218">
    <property type="entry name" value="YocR/YhdH-like"/>
</dbReference>
<evidence type="ECO:0000256" key="7">
    <source>
        <dbReference type="SAM" id="Phobius"/>
    </source>
</evidence>
<evidence type="ECO:0000256" key="2">
    <source>
        <dbReference type="ARBA" id="ARBA00022448"/>
    </source>
</evidence>
<dbReference type="PANTHER" id="PTHR42948:SF1">
    <property type="entry name" value="TRANSPORTER"/>
    <property type="match status" value="1"/>
</dbReference>
<reference evidence="8 9" key="1">
    <citation type="journal article" date="2019" name="J. Gen. Appl. Microbiol.">
        <title>Aerobic degradation of cis-dichloroethene by the marine bacterium Marinobacter salsuginis strain 5N-3.</title>
        <authorList>
            <person name="Inoue Y."/>
            <person name="Fukunaga Y."/>
            <person name="Katsumata H."/>
            <person name="Ohji S."/>
            <person name="Hosoyama A."/>
            <person name="Mori K."/>
            <person name="Ando K."/>
        </authorList>
    </citation>
    <scope>NUCLEOTIDE SEQUENCE [LARGE SCALE GENOMIC DNA]</scope>
    <source>
        <strain evidence="8 9">5N-3</strain>
    </source>
</reference>
<dbReference type="PRINTS" id="PR00176">
    <property type="entry name" value="NANEUSMPORT"/>
</dbReference>
<feature type="transmembrane region" description="Helical" evidence="7">
    <location>
        <begin position="356"/>
        <end position="377"/>
    </location>
</feature>
<comment type="subcellular location">
    <subcellularLocation>
        <location evidence="1">Membrane</location>
        <topology evidence="1">Multi-pass membrane protein</topology>
    </subcellularLocation>
</comment>
<feature type="transmembrane region" description="Helical" evidence="7">
    <location>
        <begin position="18"/>
        <end position="39"/>
    </location>
</feature>
<keyword evidence="4 7" id="KW-1133">Transmembrane helix</keyword>
<accession>A0A5M3PLS1</accession>
<feature type="transmembrane region" description="Helical" evidence="7">
    <location>
        <begin position="182"/>
        <end position="203"/>
    </location>
</feature>
<feature type="transmembrane region" description="Helical" evidence="7">
    <location>
        <begin position="100"/>
        <end position="125"/>
    </location>
</feature>
<name>A0A5M3PLS1_9GAMM</name>
<dbReference type="GO" id="GO:0016020">
    <property type="term" value="C:membrane"/>
    <property type="evidence" value="ECO:0007669"/>
    <property type="project" value="UniProtKB-SubCell"/>
</dbReference>
<dbReference type="PANTHER" id="PTHR42948">
    <property type="entry name" value="TRANSPORTER"/>
    <property type="match status" value="1"/>
</dbReference>